<dbReference type="Gene3D" id="3.90.470.20">
    <property type="entry name" value="4'-phosphopantetheinyl transferase domain"/>
    <property type="match status" value="1"/>
</dbReference>
<reference evidence="2 3" key="1">
    <citation type="submission" date="2023-07" db="EMBL/GenBank/DDBJ databases">
        <title>Comparative genomics of wheat-associated soil bacteria to identify genetic determinants of phenazine resistance.</title>
        <authorList>
            <person name="Mouncey N."/>
        </authorList>
    </citation>
    <scope>NUCLEOTIDE SEQUENCE [LARGE SCALE GENOMIC DNA]</scope>
    <source>
        <strain evidence="2 3">W2I7</strain>
    </source>
</reference>
<keyword evidence="3" id="KW-1185">Reference proteome</keyword>
<proteinExistence type="predicted"/>
<dbReference type="GO" id="GO:0016740">
    <property type="term" value="F:transferase activity"/>
    <property type="evidence" value="ECO:0007669"/>
    <property type="project" value="UniProtKB-KW"/>
</dbReference>
<evidence type="ECO:0000313" key="2">
    <source>
        <dbReference type="EMBL" id="MDQ0642575.1"/>
    </source>
</evidence>
<evidence type="ECO:0000313" key="3">
    <source>
        <dbReference type="Proteomes" id="UP001239085"/>
    </source>
</evidence>
<sequence length="240" mass="25504">MIDSFSLGPVRIAWATIDPPAFAVQETLRQIGDSQLLRHQGLDEPSAKRFAAGRLLLAELIPELISADGVRLTSVCDQCGGDHGCPRIEGAPFTVSLSYAGDMVVAAAVALESASAVGIDIEPRASNDDAPLHELTRLFAPRSPPGLREWTEIEAAVKADGRGLRIPPSAVRFGEHSAMLLPGGRRVLVPDRRDRFEVAAVPGPPAHIVSVAVVAAVNEATQGAPSRPARRGRARRAQIR</sequence>
<dbReference type="EC" id="2.7.8.-" evidence="2"/>
<accession>A0ABU0P5G3</accession>
<gene>
    <name evidence="2" type="ORF">QFZ46_000735</name>
</gene>
<dbReference type="InterPro" id="IPR037143">
    <property type="entry name" value="4-PPantetheinyl_Trfase_dom_sf"/>
</dbReference>
<dbReference type="RefSeq" id="WP_307358428.1">
    <property type="nucleotide sequence ID" value="NZ_JAUSXK010000001.1"/>
</dbReference>
<comment type="caution">
    <text evidence="2">The sequence shown here is derived from an EMBL/GenBank/DDBJ whole genome shotgun (WGS) entry which is preliminary data.</text>
</comment>
<dbReference type="SUPFAM" id="SSF56214">
    <property type="entry name" value="4'-phosphopantetheinyl transferase"/>
    <property type="match status" value="1"/>
</dbReference>
<evidence type="ECO:0000256" key="1">
    <source>
        <dbReference type="SAM" id="MobiDB-lite"/>
    </source>
</evidence>
<name>A0ABU0P5G3_9MICO</name>
<organism evidence="2 3">
    <name type="scientific">Microbacterium murale</name>
    <dbReference type="NCBI Taxonomy" id="1081040"/>
    <lineage>
        <taxon>Bacteria</taxon>
        <taxon>Bacillati</taxon>
        <taxon>Actinomycetota</taxon>
        <taxon>Actinomycetes</taxon>
        <taxon>Micrococcales</taxon>
        <taxon>Microbacteriaceae</taxon>
        <taxon>Microbacterium</taxon>
    </lineage>
</organism>
<dbReference type="EMBL" id="JAUSXK010000001">
    <property type="protein sequence ID" value="MDQ0642575.1"/>
    <property type="molecule type" value="Genomic_DNA"/>
</dbReference>
<protein>
    <submittedName>
        <fullName evidence="2">4'-phosphopantetheinyl transferase</fullName>
        <ecNumber evidence="2">2.7.8.-</ecNumber>
    </submittedName>
</protein>
<keyword evidence="2" id="KW-0808">Transferase</keyword>
<dbReference type="Proteomes" id="UP001239085">
    <property type="component" value="Unassembled WGS sequence"/>
</dbReference>
<feature type="region of interest" description="Disordered" evidence="1">
    <location>
        <begin position="221"/>
        <end position="240"/>
    </location>
</feature>
<feature type="compositionally biased region" description="Basic residues" evidence="1">
    <location>
        <begin position="228"/>
        <end position="240"/>
    </location>
</feature>